<organism evidence="9 10">
    <name type="scientific">Planoprotostelium fungivorum</name>
    <dbReference type="NCBI Taxonomy" id="1890364"/>
    <lineage>
        <taxon>Eukaryota</taxon>
        <taxon>Amoebozoa</taxon>
        <taxon>Evosea</taxon>
        <taxon>Variosea</taxon>
        <taxon>Cavosteliida</taxon>
        <taxon>Cavosteliaceae</taxon>
        <taxon>Planoprotostelium</taxon>
    </lineage>
</organism>
<dbReference type="Gene3D" id="1.20.1250.20">
    <property type="entry name" value="MFS general substrate transporter like domains"/>
    <property type="match status" value="1"/>
</dbReference>
<feature type="transmembrane region" description="Helical" evidence="7">
    <location>
        <begin position="283"/>
        <end position="301"/>
    </location>
</feature>
<dbReference type="PANTHER" id="PTHR48020:SF12">
    <property type="entry name" value="PROTON MYO-INOSITOL COTRANSPORTER"/>
    <property type="match status" value="1"/>
</dbReference>
<comment type="caution">
    <text evidence="9">The sequence shown here is derived from an EMBL/GenBank/DDBJ whole genome shotgun (WGS) entry which is preliminary data.</text>
</comment>
<dbReference type="InterPro" id="IPR050814">
    <property type="entry name" value="Myo-inositol_Transporter"/>
</dbReference>
<comment type="subcellular location">
    <subcellularLocation>
        <location evidence="1">Membrane</location>
        <topology evidence="1">Multi-pass membrane protein</topology>
    </subcellularLocation>
</comment>
<dbReference type="PRINTS" id="PR00171">
    <property type="entry name" value="SUGRTRNSPORT"/>
</dbReference>
<dbReference type="SUPFAM" id="SSF103473">
    <property type="entry name" value="MFS general substrate transporter"/>
    <property type="match status" value="1"/>
</dbReference>
<protein>
    <recommendedName>
        <fullName evidence="8">Major facilitator superfamily (MFS) profile domain-containing protein</fullName>
    </recommendedName>
</protein>
<proteinExistence type="inferred from homology"/>
<evidence type="ECO:0000256" key="2">
    <source>
        <dbReference type="ARBA" id="ARBA00010992"/>
    </source>
</evidence>
<feature type="transmembrane region" description="Helical" evidence="7">
    <location>
        <begin position="313"/>
        <end position="336"/>
    </location>
</feature>
<dbReference type="GO" id="GO:0022857">
    <property type="term" value="F:transmembrane transporter activity"/>
    <property type="evidence" value="ECO:0007669"/>
    <property type="project" value="InterPro"/>
</dbReference>
<dbReference type="InParanoid" id="A0A2P6NK91"/>
<dbReference type="InterPro" id="IPR036259">
    <property type="entry name" value="MFS_trans_sf"/>
</dbReference>
<dbReference type="InterPro" id="IPR005828">
    <property type="entry name" value="MFS_sugar_transport-like"/>
</dbReference>
<dbReference type="PROSITE" id="PS50850">
    <property type="entry name" value="MFS"/>
    <property type="match status" value="1"/>
</dbReference>
<feature type="transmembrane region" description="Helical" evidence="7">
    <location>
        <begin position="222"/>
        <end position="241"/>
    </location>
</feature>
<feature type="transmembrane region" description="Helical" evidence="7">
    <location>
        <begin position="546"/>
        <end position="566"/>
    </location>
</feature>
<feature type="transmembrane region" description="Helical" evidence="7">
    <location>
        <begin position="482"/>
        <end position="502"/>
    </location>
</feature>
<dbReference type="OrthoDB" id="6339427at2759"/>
<dbReference type="InterPro" id="IPR005829">
    <property type="entry name" value="Sugar_transporter_CS"/>
</dbReference>
<accession>A0A2P6NK91</accession>
<dbReference type="GO" id="GO:0016020">
    <property type="term" value="C:membrane"/>
    <property type="evidence" value="ECO:0007669"/>
    <property type="project" value="UniProtKB-SubCell"/>
</dbReference>
<feature type="transmembrane region" description="Helical" evidence="7">
    <location>
        <begin position="180"/>
        <end position="198"/>
    </location>
</feature>
<name>A0A2P6NK91_9EUKA</name>
<feature type="transmembrane region" description="Helical" evidence="7">
    <location>
        <begin position="87"/>
        <end position="109"/>
    </location>
</feature>
<keyword evidence="4 7" id="KW-0812">Transmembrane</keyword>
<dbReference type="EMBL" id="MDYQ01000064">
    <property type="protein sequence ID" value="PRP84371.1"/>
    <property type="molecule type" value="Genomic_DNA"/>
</dbReference>
<feature type="transmembrane region" description="Helical" evidence="7">
    <location>
        <begin position="12"/>
        <end position="30"/>
    </location>
</feature>
<feature type="transmembrane region" description="Helical" evidence="7">
    <location>
        <begin position="451"/>
        <end position="470"/>
    </location>
</feature>
<keyword evidence="10" id="KW-1185">Reference proteome</keyword>
<evidence type="ECO:0000259" key="8">
    <source>
        <dbReference type="PROSITE" id="PS50850"/>
    </source>
</evidence>
<evidence type="ECO:0000256" key="5">
    <source>
        <dbReference type="ARBA" id="ARBA00022989"/>
    </source>
</evidence>
<reference evidence="9 10" key="1">
    <citation type="journal article" date="2018" name="Genome Biol. Evol.">
        <title>Multiple Roots of Fruiting Body Formation in Amoebozoa.</title>
        <authorList>
            <person name="Hillmann F."/>
            <person name="Forbes G."/>
            <person name="Novohradska S."/>
            <person name="Ferling I."/>
            <person name="Riege K."/>
            <person name="Groth M."/>
            <person name="Westermann M."/>
            <person name="Marz M."/>
            <person name="Spaller T."/>
            <person name="Winckler T."/>
            <person name="Schaap P."/>
            <person name="Glockner G."/>
        </authorList>
    </citation>
    <scope>NUCLEOTIDE SEQUENCE [LARGE SCALE GENOMIC DNA]</scope>
    <source>
        <strain evidence="9 10">Jena</strain>
    </source>
</reference>
<feature type="transmembrane region" description="Helical" evidence="7">
    <location>
        <begin position="578"/>
        <end position="597"/>
    </location>
</feature>
<evidence type="ECO:0000313" key="10">
    <source>
        <dbReference type="Proteomes" id="UP000241769"/>
    </source>
</evidence>
<keyword evidence="5 7" id="KW-1133">Transmembrane helix</keyword>
<dbReference type="Proteomes" id="UP000241769">
    <property type="component" value="Unassembled WGS sequence"/>
</dbReference>
<evidence type="ECO:0000313" key="9">
    <source>
        <dbReference type="EMBL" id="PRP84371.1"/>
    </source>
</evidence>
<feature type="transmembrane region" description="Helical" evidence="7">
    <location>
        <begin position="342"/>
        <end position="365"/>
    </location>
</feature>
<sequence>MAGEVGEVVFSFFILFLGTAIDILGVLLWMRRVSPNRWVGIRLANMGGENAIWYEVNSFLGRLLVGEGLFIVALSIFYMILPVTFTLVGRVLVFLVLFLLSFLLVTFLASTAHTSIEDVHARADDLASTHGIWEYSDVLKKGATLHHFPNKMITLVNLDEEDKEEIACEMEGRRRWVQPYALYWMVIMSALSAFSMGMDETVVNGAQLFFASELGISDSPSILGMVVGAPYLSASILGTWMSVPLNQFFGRRMAITVAMIINIAASIWQATSSTWQLLFCARLLLGLGIGIVSSTVPVWTAECAPVYIRGGVVMLWQTFVAFGIMVGYGVCVAFVHTSDVSLGWRFMLGSTCVMPVFVAAFIMTAPESPRWLIKNNRIKEALHVLIRLRGNDILAARDLFAISSALEEEDHLRRHRFLIMELFVYPRSRRANVSACILMILQQSGVSTNDALITSLGAGVLNLVLSFPAIPLIDRIGRRSLILWTFPFMSLFLFLTALSFNIHDETMRVGLVATNIYLFVIAYSPGEGPVPMTYAGECYPMHIRSLGMSFATTVCWFFSFCLSISFPSLLRAFHVSGAFCFYGACCLIGWFVIFLIIPETAGLTLEQLDSVFHIRTRDHARYQIDMMVWRYRFWRERACVTDMPTLDDKRKRKGRT</sequence>
<gene>
    <name evidence="9" type="ORF">PROFUN_08236</name>
</gene>
<evidence type="ECO:0000256" key="3">
    <source>
        <dbReference type="ARBA" id="ARBA00022448"/>
    </source>
</evidence>
<keyword evidence="6 7" id="KW-0472">Membrane</keyword>
<dbReference type="AlphaFoldDB" id="A0A2P6NK91"/>
<dbReference type="PROSITE" id="PS00216">
    <property type="entry name" value="SUGAR_TRANSPORT_1"/>
    <property type="match status" value="1"/>
</dbReference>
<keyword evidence="3" id="KW-0813">Transport</keyword>
<dbReference type="PANTHER" id="PTHR48020">
    <property type="entry name" value="PROTON MYO-INOSITOL COTRANSPORTER"/>
    <property type="match status" value="1"/>
</dbReference>
<evidence type="ECO:0000256" key="1">
    <source>
        <dbReference type="ARBA" id="ARBA00004141"/>
    </source>
</evidence>
<comment type="similarity">
    <text evidence="2">Belongs to the major facilitator superfamily. Sugar transporter (TC 2.A.1.1) family.</text>
</comment>
<evidence type="ECO:0000256" key="7">
    <source>
        <dbReference type="SAM" id="Phobius"/>
    </source>
</evidence>
<dbReference type="InterPro" id="IPR020846">
    <property type="entry name" value="MFS_dom"/>
</dbReference>
<evidence type="ECO:0000256" key="4">
    <source>
        <dbReference type="ARBA" id="ARBA00022692"/>
    </source>
</evidence>
<feature type="transmembrane region" description="Helical" evidence="7">
    <location>
        <begin position="59"/>
        <end position="81"/>
    </location>
</feature>
<dbReference type="InterPro" id="IPR003663">
    <property type="entry name" value="Sugar/inositol_transpt"/>
</dbReference>
<evidence type="ECO:0000256" key="6">
    <source>
        <dbReference type="ARBA" id="ARBA00023136"/>
    </source>
</evidence>
<feature type="domain" description="Major facilitator superfamily (MFS) profile" evidence="8">
    <location>
        <begin position="185"/>
        <end position="601"/>
    </location>
</feature>
<dbReference type="Pfam" id="PF00083">
    <property type="entry name" value="Sugar_tr"/>
    <property type="match status" value="1"/>
</dbReference>